<keyword evidence="2" id="KW-0804">Transcription</keyword>
<dbReference type="RefSeq" id="WP_239093143.1">
    <property type="nucleotide sequence ID" value="NZ_BOMC01000058.1"/>
</dbReference>
<proteinExistence type="predicted"/>
<dbReference type="AlphaFoldDB" id="A0A7W7G4N6"/>
<keyword evidence="3" id="KW-1185">Reference proteome</keyword>
<dbReference type="GO" id="GO:0006352">
    <property type="term" value="P:DNA-templated transcription initiation"/>
    <property type="evidence" value="ECO:0007669"/>
    <property type="project" value="InterPro"/>
</dbReference>
<accession>A0A7W7G4N6</accession>
<dbReference type="Pfam" id="PF04542">
    <property type="entry name" value="Sigma70_r2"/>
    <property type="match status" value="1"/>
</dbReference>
<dbReference type="InterPro" id="IPR007627">
    <property type="entry name" value="RNA_pol_sigma70_r2"/>
</dbReference>
<evidence type="ECO:0000259" key="1">
    <source>
        <dbReference type="Pfam" id="PF04542"/>
    </source>
</evidence>
<protein>
    <submittedName>
        <fullName evidence="2">DNA-directed RNA polymerase specialized sigma24 family protein</fullName>
    </submittedName>
</protein>
<dbReference type="Gene3D" id="1.10.1740.10">
    <property type="match status" value="1"/>
</dbReference>
<reference evidence="2 3" key="1">
    <citation type="submission" date="2020-08" db="EMBL/GenBank/DDBJ databases">
        <title>Sequencing the genomes of 1000 actinobacteria strains.</title>
        <authorList>
            <person name="Klenk H.-P."/>
        </authorList>
    </citation>
    <scope>NUCLEOTIDE SEQUENCE [LARGE SCALE GENOMIC DNA]</scope>
    <source>
        <strain evidence="2 3">DSM 45518</strain>
    </source>
</reference>
<dbReference type="Proteomes" id="UP000542742">
    <property type="component" value="Unassembled WGS sequence"/>
</dbReference>
<keyword evidence="2" id="KW-0240">DNA-directed RNA polymerase</keyword>
<gene>
    <name evidence="2" type="ORF">BKA14_006260</name>
</gene>
<feature type="domain" description="RNA polymerase sigma-70 region 2" evidence="1">
    <location>
        <begin position="13"/>
        <end position="46"/>
    </location>
</feature>
<dbReference type="GO" id="GO:0003700">
    <property type="term" value="F:DNA-binding transcription factor activity"/>
    <property type="evidence" value="ECO:0007669"/>
    <property type="project" value="InterPro"/>
</dbReference>
<dbReference type="EMBL" id="JACHMF010000001">
    <property type="protein sequence ID" value="MBB4696112.1"/>
    <property type="molecule type" value="Genomic_DNA"/>
</dbReference>
<dbReference type="InterPro" id="IPR013325">
    <property type="entry name" value="RNA_pol_sigma_r2"/>
</dbReference>
<evidence type="ECO:0000313" key="2">
    <source>
        <dbReference type="EMBL" id="MBB4696112.1"/>
    </source>
</evidence>
<name>A0A7W7G4N6_9ACTN</name>
<sequence>MKQSLEAEFTPFVAERGPMLLRIAHALTGDPRAAEDLVQGALAKAYGGQILGLEDADAVARLYDADGRLLEEMTLPSDFDARRVSIGTP</sequence>
<organism evidence="2 3">
    <name type="scientific">Paractinoplanes abujensis</name>
    <dbReference type="NCBI Taxonomy" id="882441"/>
    <lineage>
        <taxon>Bacteria</taxon>
        <taxon>Bacillati</taxon>
        <taxon>Actinomycetota</taxon>
        <taxon>Actinomycetes</taxon>
        <taxon>Micromonosporales</taxon>
        <taxon>Micromonosporaceae</taxon>
        <taxon>Paractinoplanes</taxon>
    </lineage>
</organism>
<dbReference type="SUPFAM" id="SSF88946">
    <property type="entry name" value="Sigma2 domain of RNA polymerase sigma factors"/>
    <property type="match status" value="1"/>
</dbReference>
<dbReference type="GO" id="GO:0000428">
    <property type="term" value="C:DNA-directed RNA polymerase complex"/>
    <property type="evidence" value="ECO:0007669"/>
    <property type="project" value="UniProtKB-KW"/>
</dbReference>
<comment type="caution">
    <text evidence="2">The sequence shown here is derived from an EMBL/GenBank/DDBJ whole genome shotgun (WGS) entry which is preliminary data.</text>
</comment>
<evidence type="ECO:0000313" key="3">
    <source>
        <dbReference type="Proteomes" id="UP000542742"/>
    </source>
</evidence>